<evidence type="ECO:0000256" key="1">
    <source>
        <dbReference type="ARBA" id="ARBA00023026"/>
    </source>
</evidence>
<evidence type="ECO:0000259" key="4">
    <source>
        <dbReference type="Pfam" id="PF18413"/>
    </source>
</evidence>
<dbReference type="InterPro" id="IPR018003">
    <property type="entry name" value="Insecticidal_toxin/plasmid_vir"/>
</dbReference>
<evidence type="ECO:0000259" key="5">
    <source>
        <dbReference type="Pfam" id="PF20220"/>
    </source>
</evidence>
<dbReference type="Pfam" id="PF20220">
    <property type="entry name" value="ABC_toxin_N"/>
    <property type="match status" value="1"/>
</dbReference>
<dbReference type="Gene3D" id="1.10.101.10">
    <property type="entry name" value="PGBD-like superfamily/PGBD"/>
    <property type="match status" value="1"/>
</dbReference>
<comment type="caution">
    <text evidence="6">The sequence shown here is derived from an EMBL/GenBank/DDBJ whole genome shotgun (WGS) entry which is preliminary data.</text>
</comment>
<keyword evidence="1" id="KW-0843">Virulence</keyword>
<dbReference type="InterPro" id="IPR041079">
    <property type="entry name" value="Neuraminidase-like"/>
</dbReference>
<keyword evidence="7" id="KW-1185">Reference proteome</keyword>
<reference evidence="6 7" key="1">
    <citation type="submission" date="2019-10" db="EMBL/GenBank/DDBJ databases">
        <authorList>
            <person name="Palmer J.M."/>
        </authorList>
    </citation>
    <scope>NUCLEOTIDE SEQUENCE [LARGE SCALE GENOMIC DNA]</scope>
    <source>
        <strain evidence="6 7">TWF694</strain>
    </source>
</reference>
<evidence type="ECO:0000259" key="3">
    <source>
        <dbReference type="Pfam" id="PF18276"/>
    </source>
</evidence>
<dbReference type="InterPro" id="IPR040840">
    <property type="entry name" value="TcA_TcB_BD"/>
</dbReference>
<dbReference type="Proteomes" id="UP001365542">
    <property type="component" value="Unassembled WGS sequence"/>
</dbReference>
<dbReference type="InterPro" id="IPR036365">
    <property type="entry name" value="PGBD-like_sf"/>
</dbReference>
<feature type="region of interest" description="Disordered" evidence="2">
    <location>
        <begin position="228"/>
        <end position="257"/>
    </location>
</feature>
<feature type="region of interest" description="Disordered" evidence="2">
    <location>
        <begin position="456"/>
        <end position="483"/>
    </location>
</feature>
<feature type="domain" description="Tc toxin complex TcA C-terminal TcB-binding" evidence="3">
    <location>
        <begin position="2840"/>
        <end position="3122"/>
    </location>
</feature>
<dbReference type="Pfam" id="PF18276">
    <property type="entry name" value="TcA_TcB_BD"/>
    <property type="match status" value="1"/>
</dbReference>
<dbReference type="Pfam" id="PF18413">
    <property type="entry name" value="Neuraminidase"/>
    <property type="match status" value="1"/>
</dbReference>
<organism evidence="6 7">
    <name type="scientific">Orbilia ellipsospora</name>
    <dbReference type="NCBI Taxonomy" id="2528407"/>
    <lineage>
        <taxon>Eukaryota</taxon>
        <taxon>Fungi</taxon>
        <taxon>Dikarya</taxon>
        <taxon>Ascomycota</taxon>
        <taxon>Pezizomycotina</taxon>
        <taxon>Orbiliomycetes</taxon>
        <taxon>Orbiliales</taxon>
        <taxon>Orbiliaceae</taxon>
        <taxon>Orbilia</taxon>
    </lineage>
</organism>
<evidence type="ECO:0000256" key="2">
    <source>
        <dbReference type="SAM" id="MobiDB-lite"/>
    </source>
</evidence>
<proteinExistence type="predicted"/>
<gene>
    <name evidence="6" type="primary">TCCB2</name>
    <name evidence="6" type="ORF">TWF694_004587</name>
</gene>
<dbReference type="InterPro" id="IPR036366">
    <property type="entry name" value="PGBDSf"/>
</dbReference>
<accession>A0AAV9WWW0</accession>
<evidence type="ECO:0000313" key="6">
    <source>
        <dbReference type="EMBL" id="KAK6527603.1"/>
    </source>
</evidence>
<protein>
    <submittedName>
        <fullName evidence="6">Insecticidal toxin complex protein TccB2</fullName>
    </submittedName>
</protein>
<feature type="compositionally biased region" description="Polar residues" evidence="2">
    <location>
        <begin position="240"/>
        <end position="257"/>
    </location>
</feature>
<dbReference type="InterPro" id="IPR046839">
    <property type="entry name" value="ABC_toxin_N"/>
</dbReference>
<evidence type="ECO:0000313" key="7">
    <source>
        <dbReference type="Proteomes" id="UP001365542"/>
    </source>
</evidence>
<sequence>MTSSFTGRITVGATGPLVTLLHSYLLLLSQIKKPSRHVALESTPAAEVATGTFGPWTRLTVLQFQQDHKDLLSSPPTGVVDPETATVMQTVLVNAGINLDKPATRFVAGSITYADGSPGIRLSVTLSDQDLNQEKSLATAVVDPAGYFAAKYAIADALRPETGRLPTLVPRVFRGKEITLYSPAVDDLIYNPPTLTLINITLTARAPTALSPDTFTQVLNTLDQALPAAPTPKEAEDQSRYSSSSQPRTVTSASLSDPNIGKRIIPLREDSKQKDLTFLSHLNPALLTTANLTNTILAYRISDYAQANLKLSIPPEAFYGLLATDTNQNSSLQHSSNIGQSDVSLDTPPETLLYQFGTLDDNTVKASLTLAIQQNLVPSTIDFRGIAAAWKPLRDQSQKFIIKQPTLEDLIWNLISDFLSSGAEEAVRKVLEGPNIEGDYYGLLSRLNDALATKPAQTKIQEDGSSVDPKAQTSASQVPRLVPAGDNPILESSAITTMLRGIHGGKALAGMDEGTLRAAANAVSVEIMVEKDLSDEDSEAQAQAIKDIKSISEKEFPTVTFASKLRQHVATNSVQPRLANTDHPTSVRLGHPSLSIDAKEVSTFLDTNPEFDLQHGKLRPSSFTSPPDESTMRGVAAVQRIFKIAPSFDQTVALLDHGHHSAADISRTTRSQFVKKMATENSPFTTEEAKTVFDRASNVHLAAALFAGDMKTASNALMPAGLSTPLPPEKLESLNKDFPQISQLFQWGDVCACADCMTVYSPSAYFVDVLQFLEARGVIDASSGQNNGTTARDILLKRRGDLGDLDLSCNNTNTTLPYIDLVNELLEDFIAPDGLSPGSFTGNLTKGKISSDLLTFLRDQLKLPFTAKAIVSDVLANKTRTVRDDSVVVSLSNGTNAVRVLRQSYLDSQTLAASPAYVNSVSYDRLAASTYLPTLPFNLPLEECRAYLAQLGTPRANLMTDLFNKFSPINIALERLVLSPNDNTLITTSDPTHQDNYWNTGSTSPASVLLNVAKFLNASRIKYTDLQAMLDATLWLNPPAQPPPNLATKRIGALYIRHLDSSCTLANKSIIGLDNPSLDRFHRFIRFWNALNRAPSSGWVVSSLDRVISATALGNGNLDSSCIVKSVIVSYISKLLGKTYPTAIEDVMDLVDTLRLDTPGDAASPTTLITYTSLFLNTIAHGPIDPAFPINAIATNTTLQVGDYADYISRCLGATAVDVKTVIASLAATPANRVLSIPTLSRIYAVVSLSTRMAVSIPDYYTFKRLSGIDPLSSLDQVPIFLSIIQKTTALGLTASDVQFLTQPVPTPPLTRDITSAQITAFLTQVQVQYAIIQAANVSLFNGDLTIDENIESAIRLIQQMPNVVQTDLLQFRLMFSGSIDAPTGNNLITTKLAPTIGDAAGPIIQAQFDFASTPSTDTNYLALQKALVQVTSDTITAYLALVQRNDALDDLLSTQYSLDSNLVKILVTNISALQSLLDPKLASGTVSETDFPTQFDAIRLLYRLAFLLPIISLSNTQVAWLLQHAAALHWTDLGSLPTKTSSAAISWAAWSDFVDYLSALKANEFPDVKNPSDKNTPFTLFGFFELLLESGATVADLATYFCKLTSQDPDSVTALISNLGYALKDFVHIETLEKLQLAANTLRKANMTASEAIALCSTAAIGTNPVATARNALKKRYPVNTDWLNVLKVIQDPLRLRKRDAMVDFLLAYSKPNISSSTEISEILLIDVEMGTETLTSRMIQAHQSIQQFVQRLQMGLEPFRILADDLVWNQWLEYSQYRLWEANKKVFLYPENWIDPSLRDNKSELYTAVEKSLQQQPLTDSSVELAVAGYLTSLDGIAYLEVMCCFQDVPSNTFHVFARTKGGSPYTYYHRTLQLETVWSPWETVKGVEIPGNNVHAFLRNNRLNLVWPVFSWEQDPSQVNQPPAFPDINNSAGQTPDPIKQRLVIQLGLSERNPDTGKWSTAVTTGGAVYFPANGYVDITNIPPDFQDSISIHYWDFGGNLGQSILIVYDVPEVRLLGNPYAAVIGSFNITGCKGYPEPLSGPGEGQEPGAYFYYLPLPVFHNAAFIEERWTKAPTLQTISQSDLGIRSFITNTDFRSILGTEYGKFTVTYPMQATFVDRLILFWQMYTNSKVSSSANIRAMAVSLYKILKVPTGTFLPYFVTDSSTRGYAITPGWSSANKDDTNFRTASATFDWFSRAITLALKYIDIYFNKVDKDINQVRKLINDDDEYKSLKKELLSVYIDASDPKLPKFRNNEATFTSFYHPLVCYLRSQLYSGGLSNLLARATQLETTSFDFKATYLPTDYVRQPFPQETLDFSTNGPYAIYNWELFFHLPLQLATMLSSDQQFDKAQNYLNYIFNPEGADMEDPDTGPTKAQAPQKRYWQTKPFFKTQISDYVAERIDTILGTVASDPTGSSLANDLKTQIELWRTNPYAPHVIARLRPVAYQICTVTKYIQNLMDWGDNLFRQLTRETITQASTLYMTVDKLLGAKPQIVKPAVAVPPRTYNELGISIDLLGNALLTIENLLPDMTTLPHGGLELPQAPAPPLSSLYFGIPPNDQMLALWDLVADRLFKIRHSQDINGNFIQLPLTSPPIDPGALVRAVAGGLSLASIISGLNSPLPPYRFRYILERAQSMTRNVMEFGNQLLAALEKRDAEALARLRNNSELTVLNAVRTVKSDAIEQNKAAIAALQAAKKTALDRQVYYQGLLLSPINILETASIIEYSSAIDLDNQMEDGHKAAAIISLVPNFSVGLNGIGGSPAATISFGGSNIAASIIGFMSAKAANRSAVATNAMLAATFAQYGRRSAEWIFQAQQAIDDAIHIDEEIIAAIASGTMLQDDLKAHDVSIAESGKALAFLQSKYTNTELYQWVVDRITSVYFKAYQQAFDMAKKAEQCMAYELGDFSSGPIVQFGYWDSLHNGLLSANDLTFALDRLDSAYTAKNFRELEITKSVSLAQLDPIALLKLRTSGSCTFTIPEALLDLDFPGHYFRRIKYISISIPCVVGPYTSVSATLRLLASKYRALTTGATPAAYPENPAGDTRFVYNVVAPPTMTVSSTAVNDSGIFDLRLNGDDPRYLPFEYAGVIGTYQLSLPPTQQFPYTSVADAILNISYTARDGGSALQDAAKPVPTSALATVLLGSSFPVDWNALKAGRPISPKLLGPAQVPPWVISQGRTLQVLGVTICAVPIVGQNLDNVSIKVGATTVTLSAAIGGIFWQATVDPRQVAYNSAVAIDWSNADDRLNIDEMSFVIDLKVVPPQP</sequence>
<dbReference type="Pfam" id="PF03538">
    <property type="entry name" value="VRP1"/>
    <property type="match status" value="1"/>
</dbReference>
<feature type="domain" description="Neuraminidase-like" evidence="4">
    <location>
        <begin position="1851"/>
        <end position="1968"/>
    </location>
</feature>
<feature type="domain" description="ABC toxin N-terminal" evidence="5">
    <location>
        <begin position="1693"/>
        <end position="1812"/>
    </location>
</feature>
<dbReference type="EMBL" id="JAVHJO010000015">
    <property type="protein sequence ID" value="KAK6527603.1"/>
    <property type="molecule type" value="Genomic_DNA"/>
</dbReference>
<name>A0AAV9WWW0_9PEZI</name>
<dbReference type="SUPFAM" id="SSF47090">
    <property type="entry name" value="PGBD-like"/>
    <property type="match status" value="1"/>
</dbReference>